<evidence type="ECO:0000256" key="1">
    <source>
        <dbReference type="SAM" id="SignalP"/>
    </source>
</evidence>
<keyword evidence="1" id="KW-0732">Signal</keyword>
<protein>
    <submittedName>
        <fullName evidence="2">NLP/P60 protein</fullName>
    </submittedName>
</protein>
<comment type="caution">
    <text evidence="2">The sequence shown here is derived from an EMBL/GenBank/DDBJ whole genome shotgun (WGS) entry which is preliminary data.</text>
</comment>
<dbReference type="RefSeq" id="XP_018141230.1">
    <property type="nucleotide sequence ID" value="XM_018292408.1"/>
</dbReference>
<dbReference type="KEGG" id="pchm:VFPPC_14640"/>
<keyword evidence="3" id="KW-1185">Reference proteome</keyword>
<dbReference type="GeneID" id="28856402"/>
<dbReference type="EMBL" id="LSBJ02000006">
    <property type="protein sequence ID" value="OAQ63650.1"/>
    <property type="molecule type" value="Genomic_DNA"/>
</dbReference>
<evidence type="ECO:0000313" key="2">
    <source>
        <dbReference type="EMBL" id="OAQ63650.1"/>
    </source>
</evidence>
<organism evidence="2 3">
    <name type="scientific">Pochonia chlamydosporia 170</name>
    <dbReference type="NCBI Taxonomy" id="1380566"/>
    <lineage>
        <taxon>Eukaryota</taxon>
        <taxon>Fungi</taxon>
        <taxon>Dikarya</taxon>
        <taxon>Ascomycota</taxon>
        <taxon>Pezizomycotina</taxon>
        <taxon>Sordariomycetes</taxon>
        <taxon>Hypocreomycetidae</taxon>
        <taxon>Hypocreales</taxon>
        <taxon>Clavicipitaceae</taxon>
        <taxon>Pochonia</taxon>
    </lineage>
</organism>
<reference evidence="2 3" key="1">
    <citation type="journal article" date="2016" name="PLoS Pathog.">
        <title>Biosynthesis of antibiotic leucinostatins in bio-control fungus Purpureocillium lilacinum and their inhibition on phytophthora revealed by genome mining.</title>
        <authorList>
            <person name="Wang G."/>
            <person name="Liu Z."/>
            <person name="Lin R."/>
            <person name="Li E."/>
            <person name="Mao Z."/>
            <person name="Ling J."/>
            <person name="Yang Y."/>
            <person name="Yin W.B."/>
            <person name="Xie B."/>
        </authorList>
    </citation>
    <scope>NUCLEOTIDE SEQUENCE [LARGE SCALE GENOMIC DNA]</scope>
    <source>
        <strain evidence="2">170</strain>
    </source>
</reference>
<proteinExistence type="predicted"/>
<name>A0A179FEB3_METCM</name>
<accession>A0A179FEB3</accession>
<feature type="signal peptide" evidence="1">
    <location>
        <begin position="1"/>
        <end position="20"/>
    </location>
</feature>
<feature type="chain" id="PRO_5008101577" evidence="1">
    <location>
        <begin position="21"/>
        <end position="174"/>
    </location>
</feature>
<gene>
    <name evidence="2" type="ORF">VFPPC_14640</name>
</gene>
<dbReference type="AlphaFoldDB" id="A0A179FEB3"/>
<dbReference type="OrthoDB" id="2251794at2759"/>
<sequence length="174" mass="18100">MKTSGILAALAALGATSVLATPVDGMVVIKRDNLPGLNDVQSANARAVIDENNKEKLGKQGCIAALTTGLTESSLRILANNGVPASLNYKHDGLGSDHDSIGIFQQRASIYTNIECDMGAACSASQFFKGMTAVSGWETMDVATLCQKVQRSAFPDAYKKWVGTATDACAAAGV</sequence>
<evidence type="ECO:0000313" key="3">
    <source>
        <dbReference type="Proteomes" id="UP000078397"/>
    </source>
</evidence>
<dbReference type="Proteomes" id="UP000078397">
    <property type="component" value="Unassembled WGS sequence"/>
</dbReference>